<reference evidence="2" key="1">
    <citation type="submission" date="2023-04" db="EMBL/GenBank/DDBJ databases">
        <title>Black Yeasts Isolated from many extreme environments.</title>
        <authorList>
            <person name="Coleine C."/>
            <person name="Stajich J.E."/>
            <person name="Selbmann L."/>
        </authorList>
    </citation>
    <scope>NUCLEOTIDE SEQUENCE</scope>
    <source>
        <strain evidence="2">CCFEE 5312</strain>
    </source>
</reference>
<evidence type="ECO:0000313" key="3">
    <source>
        <dbReference type="Proteomes" id="UP001271007"/>
    </source>
</evidence>
<organism evidence="2 3">
    <name type="scientific">Extremus antarcticus</name>
    <dbReference type="NCBI Taxonomy" id="702011"/>
    <lineage>
        <taxon>Eukaryota</taxon>
        <taxon>Fungi</taxon>
        <taxon>Dikarya</taxon>
        <taxon>Ascomycota</taxon>
        <taxon>Pezizomycotina</taxon>
        <taxon>Dothideomycetes</taxon>
        <taxon>Dothideomycetidae</taxon>
        <taxon>Mycosphaerellales</taxon>
        <taxon>Extremaceae</taxon>
        <taxon>Extremus</taxon>
    </lineage>
</organism>
<proteinExistence type="predicted"/>
<feature type="signal peptide" evidence="1">
    <location>
        <begin position="1"/>
        <end position="21"/>
    </location>
</feature>
<sequence length="294" mass="31849">MFTLQRSLLFLWVFLATLAAAQTTKGNGYVGYDLDLEGDESSVIFSTDETRPNAGAKYPDPDVYLNASVHVQTIDIQVDNLTAKINLDAQVLNLLTFNAGVDLSIDKVRLLIENVKAKVLLEARLENLVKMITNVLDSIDLNPIIATLGEGVGEVLNSTGDAIGDLTGSLEKRGLSYELEHGILYSKNNYRNDKHTNFVLAQNGDIVAEQLENDGNALGQRVVGNYKDDMKFNGYEIQVRRDGVEVTEREYVYAPYAGLMAVCAVYTDAAGKVVGTQVIAESSAGGSSTVGADD</sequence>
<dbReference type="Proteomes" id="UP001271007">
    <property type="component" value="Unassembled WGS sequence"/>
</dbReference>
<protein>
    <submittedName>
        <fullName evidence="2">Uncharacterized protein</fullName>
    </submittedName>
</protein>
<feature type="chain" id="PRO_5042570287" evidence="1">
    <location>
        <begin position="22"/>
        <end position="294"/>
    </location>
</feature>
<dbReference type="EMBL" id="JAWDJX010000019">
    <property type="protein sequence ID" value="KAK3052781.1"/>
    <property type="molecule type" value="Genomic_DNA"/>
</dbReference>
<keyword evidence="3" id="KW-1185">Reference proteome</keyword>
<dbReference type="AlphaFoldDB" id="A0AAJ0GBY7"/>
<comment type="caution">
    <text evidence="2">The sequence shown here is derived from an EMBL/GenBank/DDBJ whole genome shotgun (WGS) entry which is preliminary data.</text>
</comment>
<evidence type="ECO:0000256" key="1">
    <source>
        <dbReference type="SAM" id="SignalP"/>
    </source>
</evidence>
<name>A0AAJ0GBY7_9PEZI</name>
<accession>A0AAJ0GBY7</accession>
<evidence type="ECO:0000313" key="2">
    <source>
        <dbReference type="EMBL" id="KAK3052781.1"/>
    </source>
</evidence>
<keyword evidence="1" id="KW-0732">Signal</keyword>
<gene>
    <name evidence="2" type="ORF">LTR09_006264</name>
</gene>